<keyword evidence="6 7" id="KW-0687">Ribonucleoprotein</keyword>
<protein>
    <recommendedName>
        <fullName evidence="7">Ribosomal protein</fullName>
    </recommendedName>
</protein>
<dbReference type="EMBL" id="VOFY01000014">
    <property type="protein sequence ID" value="KAA8586173.1"/>
    <property type="molecule type" value="Genomic_DNA"/>
</dbReference>
<dbReference type="InterPro" id="IPR000473">
    <property type="entry name" value="Ribosomal_bL36"/>
</dbReference>
<dbReference type="NCBIfam" id="TIGR01022">
    <property type="entry name" value="rpmJ_bact"/>
    <property type="match status" value="1"/>
</dbReference>
<name>A0A5J5CZ55_9PERO</name>
<comment type="similarity">
    <text evidence="2 7">Belongs to the bacterial ribosomal protein bL36 family.</text>
</comment>
<comment type="subcellular location">
    <subcellularLocation>
        <location evidence="1">Mitochondrion</location>
    </subcellularLocation>
</comment>
<gene>
    <name evidence="8" type="ORF">FQN60_007742</name>
</gene>
<evidence type="ECO:0000256" key="4">
    <source>
        <dbReference type="ARBA" id="ARBA00022980"/>
    </source>
</evidence>
<dbReference type="PROSITE" id="PS00828">
    <property type="entry name" value="RIBOSOMAL_L36"/>
    <property type="match status" value="1"/>
</dbReference>
<dbReference type="GO" id="GO:0006412">
    <property type="term" value="P:translation"/>
    <property type="evidence" value="ECO:0007669"/>
    <property type="project" value="InterPro"/>
</dbReference>
<dbReference type="InterPro" id="IPR035977">
    <property type="entry name" value="Ribosomal_bL36_sp"/>
</dbReference>
<dbReference type="Pfam" id="PF00444">
    <property type="entry name" value="Ribosomal_L36"/>
    <property type="match status" value="1"/>
</dbReference>
<evidence type="ECO:0000256" key="7">
    <source>
        <dbReference type="RuleBase" id="RU000570"/>
    </source>
</evidence>
<evidence type="ECO:0000313" key="8">
    <source>
        <dbReference type="EMBL" id="KAA8586173.1"/>
    </source>
</evidence>
<dbReference type="AlphaFoldDB" id="A0A5J5CZ55"/>
<evidence type="ECO:0000313" key="9">
    <source>
        <dbReference type="Proteomes" id="UP000327493"/>
    </source>
</evidence>
<dbReference type="PANTHER" id="PTHR46909">
    <property type="entry name" value="39S RIBOSOMAL PROTEIN L36, MITOCHONDRIAL"/>
    <property type="match status" value="1"/>
</dbReference>
<keyword evidence="5" id="KW-0496">Mitochondrion</keyword>
<keyword evidence="3" id="KW-0809">Transit peptide</keyword>
<dbReference type="Proteomes" id="UP000327493">
    <property type="component" value="Chromosome 14"/>
</dbReference>
<dbReference type="GO" id="GO:0005762">
    <property type="term" value="C:mitochondrial large ribosomal subunit"/>
    <property type="evidence" value="ECO:0007669"/>
    <property type="project" value="TreeGrafter"/>
</dbReference>
<proteinExistence type="inferred from homology"/>
<evidence type="ECO:0000256" key="6">
    <source>
        <dbReference type="ARBA" id="ARBA00023274"/>
    </source>
</evidence>
<dbReference type="GO" id="GO:0003735">
    <property type="term" value="F:structural constituent of ribosome"/>
    <property type="evidence" value="ECO:0007669"/>
    <property type="project" value="InterPro"/>
</dbReference>
<reference evidence="8 9" key="1">
    <citation type="submission" date="2019-08" db="EMBL/GenBank/DDBJ databases">
        <title>A chromosome-level genome assembly, high-density linkage maps, and genome scans reveal the genomic architecture of hybrid incompatibilities underlying speciation via character displacement in darters (Percidae: Etheostominae).</title>
        <authorList>
            <person name="Moran R.L."/>
            <person name="Catchen J.M."/>
            <person name="Fuller R.C."/>
        </authorList>
    </citation>
    <scope>NUCLEOTIDE SEQUENCE [LARGE SCALE GENOMIC DNA]</scope>
    <source>
        <strain evidence="8">EspeVRDwgs_2016</strain>
        <tissue evidence="8">Muscle</tissue>
    </source>
</reference>
<keyword evidence="4 7" id="KW-0689">Ribosomal protein</keyword>
<accession>A0A5J5CZ55</accession>
<evidence type="ECO:0000256" key="3">
    <source>
        <dbReference type="ARBA" id="ARBA00022946"/>
    </source>
</evidence>
<dbReference type="SUPFAM" id="SSF57840">
    <property type="entry name" value="Ribosomal protein L36"/>
    <property type="match status" value="1"/>
</dbReference>
<organism evidence="8 9">
    <name type="scientific">Etheostoma spectabile</name>
    <name type="common">orangethroat darter</name>
    <dbReference type="NCBI Taxonomy" id="54343"/>
    <lineage>
        <taxon>Eukaryota</taxon>
        <taxon>Metazoa</taxon>
        <taxon>Chordata</taxon>
        <taxon>Craniata</taxon>
        <taxon>Vertebrata</taxon>
        <taxon>Euteleostomi</taxon>
        <taxon>Actinopterygii</taxon>
        <taxon>Neopterygii</taxon>
        <taxon>Teleostei</taxon>
        <taxon>Neoteleostei</taxon>
        <taxon>Acanthomorphata</taxon>
        <taxon>Eupercaria</taxon>
        <taxon>Perciformes</taxon>
        <taxon>Percoidei</taxon>
        <taxon>Percidae</taxon>
        <taxon>Etheostomatinae</taxon>
        <taxon>Etheostoma</taxon>
    </lineage>
</organism>
<sequence length="152" mass="16669">MFTEGQNSSHSGRHVYDSLFSQAFDTMASLLLKHVATSLTRHMAQMSRFNGAASSPAASAYRCLCTLNTVTRTLLRSSTGISSIQPPLSGSSAQCGPSLLGQCQRLPCVQPSAGMKTKSALKRRCKDCFIVRRRGRLFVFCKTNPRHKQRQG</sequence>
<keyword evidence="9" id="KW-1185">Reference proteome</keyword>
<evidence type="ECO:0000256" key="2">
    <source>
        <dbReference type="ARBA" id="ARBA00007645"/>
    </source>
</evidence>
<dbReference type="PANTHER" id="PTHR46909:SF1">
    <property type="entry name" value="LARGE RIBOSOMAL SUBUNIT PROTEIN BL36M"/>
    <property type="match status" value="1"/>
</dbReference>
<dbReference type="HAMAP" id="MF_00251">
    <property type="entry name" value="Ribosomal_bL36"/>
    <property type="match status" value="1"/>
</dbReference>
<evidence type="ECO:0000256" key="1">
    <source>
        <dbReference type="ARBA" id="ARBA00004173"/>
    </source>
</evidence>
<evidence type="ECO:0000256" key="5">
    <source>
        <dbReference type="ARBA" id="ARBA00023128"/>
    </source>
</evidence>
<comment type="caution">
    <text evidence="8">The sequence shown here is derived from an EMBL/GenBank/DDBJ whole genome shotgun (WGS) entry which is preliminary data.</text>
</comment>
<dbReference type="InterPro" id="IPR052143">
    <property type="entry name" value="Mitoribosomal_bL36m"/>
</dbReference>